<dbReference type="InterPro" id="IPR009061">
    <property type="entry name" value="DNA-bd_dom_put_sf"/>
</dbReference>
<sequence>MGQLLHPEALSEYLQISTKTLSNWRSLRVGPAFIRLQRGVIRYRREDVDDWLDEQAWTSREWMAS</sequence>
<dbReference type="EMBL" id="BAAAQQ010000013">
    <property type="protein sequence ID" value="GAA2131835.1"/>
    <property type="molecule type" value="Genomic_DNA"/>
</dbReference>
<dbReference type="Proteomes" id="UP001500575">
    <property type="component" value="Unassembled WGS sequence"/>
</dbReference>
<evidence type="ECO:0000313" key="3">
    <source>
        <dbReference type="Proteomes" id="UP001500575"/>
    </source>
</evidence>
<organism evidence="2 3">
    <name type="scientific">Nocardioides bigeumensis</name>
    <dbReference type="NCBI Taxonomy" id="433657"/>
    <lineage>
        <taxon>Bacteria</taxon>
        <taxon>Bacillati</taxon>
        <taxon>Actinomycetota</taxon>
        <taxon>Actinomycetes</taxon>
        <taxon>Propionibacteriales</taxon>
        <taxon>Nocardioidaceae</taxon>
        <taxon>Nocardioides</taxon>
    </lineage>
</organism>
<evidence type="ECO:0000259" key="1">
    <source>
        <dbReference type="Pfam" id="PF12728"/>
    </source>
</evidence>
<accession>A0ABP5KJH6</accession>
<feature type="domain" description="Helix-turn-helix" evidence="1">
    <location>
        <begin position="7"/>
        <end position="55"/>
    </location>
</feature>
<dbReference type="Pfam" id="PF12728">
    <property type="entry name" value="HTH_17"/>
    <property type="match status" value="1"/>
</dbReference>
<evidence type="ECO:0000313" key="2">
    <source>
        <dbReference type="EMBL" id="GAA2131835.1"/>
    </source>
</evidence>
<protein>
    <recommendedName>
        <fullName evidence="1">Helix-turn-helix domain-containing protein</fullName>
    </recommendedName>
</protein>
<dbReference type="InterPro" id="IPR041657">
    <property type="entry name" value="HTH_17"/>
</dbReference>
<keyword evidence="3" id="KW-1185">Reference proteome</keyword>
<proteinExistence type="predicted"/>
<gene>
    <name evidence="2" type="ORF">GCM10009843_35770</name>
</gene>
<dbReference type="RefSeq" id="WP_425574120.1">
    <property type="nucleotide sequence ID" value="NZ_BAAAQQ010000013.1"/>
</dbReference>
<name>A0ABP5KJH6_9ACTN</name>
<dbReference type="SUPFAM" id="SSF46955">
    <property type="entry name" value="Putative DNA-binding domain"/>
    <property type="match status" value="1"/>
</dbReference>
<reference evidence="3" key="1">
    <citation type="journal article" date="2019" name="Int. J. Syst. Evol. Microbiol.">
        <title>The Global Catalogue of Microorganisms (GCM) 10K type strain sequencing project: providing services to taxonomists for standard genome sequencing and annotation.</title>
        <authorList>
            <consortium name="The Broad Institute Genomics Platform"/>
            <consortium name="The Broad Institute Genome Sequencing Center for Infectious Disease"/>
            <person name="Wu L."/>
            <person name="Ma J."/>
        </authorList>
    </citation>
    <scope>NUCLEOTIDE SEQUENCE [LARGE SCALE GENOMIC DNA]</scope>
    <source>
        <strain evidence="3">JCM 16021</strain>
    </source>
</reference>
<comment type="caution">
    <text evidence="2">The sequence shown here is derived from an EMBL/GenBank/DDBJ whole genome shotgun (WGS) entry which is preliminary data.</text>
</comment>